<organism evidence="5 6">
    <name type="scientific">Candidatus Anoxymicrobium japonicum</name>
    <dbReference type="NCBI Taxonomy" id="2013648"/>
    <lineage>
        <taxon>Bacteria</taxon>
        <taxon>Bacillati</taxon>
        <taxon>Actinomycetota</taxon>
        <taxon>Candidatus Geothermincolia</taxon>
        <taxon>Candidatus Geothermincolales</taxon>
        <taxon>Candidatus Anoxymicrobiaceae</taxon>
        <taxon>Candidatus Anoxymicrobium</taxon>
    </lineage>
</organism>
<dbReference type="InterPro" id="IPR002772">
    <property type="entry name" value="Glyco_hydro_3_C"/>
</dbReference>
<dbReference type="InterPro" id="IPR001764">
    <property type="entry name" value="Glyco_hydro_3_N"/>
</dbReference>
<dbReference type="Gene3D" id="3.40.50.1700">
    <property type="entry name" value="Glycoside hydrolase family 3 C-terminal domain"/>
    <property type="match status" value="1"/>
</dbReference>
<sequence>MDNGAANITFDDVITAEEGLMRERSIAALVKRMSLGEKLRQMAGSTSLAGLGLMAINYGSATWNSGRNKRLGIPPIKFTDGPRGICLNHSTCFPVAIARGATWDEALAERVGSAMGIEARAQGANFFGGVCVNVPRHPGWGRAQETFGEDPHLLGVMGVATVKGVQRHVMACVKHFACNSMEEARFFVDVRVDERTLREIYLPHFKRCVGAGAASIMSAYNQVNGEYCGHNTRLLRDILKRDWGFDGFVMSDFTLGLRDGRLGALAGLDIEMPYRWRYGPGFKHKVKRGKVPVSVIDESVTRVLRQKARFSTVGKPGSYDISTVAGAEHANLALEVARKGIVLLKNEAGALPLQKRSIKKLAIIGSLASKKNIGDHGSSRVRPPYVATALDGIRNRAAGDVEVIYASGRNLNRARLAARDADAVVVVAGLTHKDEGEFMPVIHTGGDRENLLLPLKQERLIKAVADENGRCVVVLEGGGAIVTTPWQDEVEAILMAWYPGMEGGNAVADILFGDVNPGGKLPMTFPASNEATAPFHK</sequence>
<keyword evidence="2 5" id="KW-0378">Hydrolase</keyword>
<evidence type="ECO:0000256" key="1">
    <source>
        <dbReference type="ARBA" id="ARBA00005336"/>
    </source>
</evidence>
<dbReference type="InterPro" id="IPR036962">
    <property type="entry name" value="Glyco_hydro_3_N_sf"/>
</dbReference>
<dbReference type="PANTHER" id="PTHR42715">
    <property type="entry name" value="BETA-GLUCOSIDASE"/>
    <property type="match status" value="1"/>
</dbReference>
<comment type="caution">
    <text evidence="5">The sequence shown here is derived from an EMBL/GenBank/DDBJ whole genome shotgun (WGS) entry which is preliminary data.</text>
</comment>
<dbReference type="Proteomes" id="UP000233654">
    <property type="component" value="Unassembled WGS sequence"/>
</dbReference>
<feature type="domain" description="Glycoside hydrolase family 3 N-terminal" evidence="3">
    <location>
        <begin position="67"/>
        <end position="305"/>
    </location>
</feature>
<evidence type="ECO:0000259" key="3">
    <source>
        <dbReference type="Pfam" id="PF00933"/>
    </source>
</evidence>
<reference evidence="5 6" key="1">
    <citation type="journal article" date="2017" name="ISME J.">
        <title>Potential for microbial H2 and metal transformations associated with novel bacteria and archaea in deep terrestrial subsurface sediments.</title>
        <authorList>
            <person name="Hernsdorf A.W."/>
            <person name="Amano Y."/>
            <person name="Miyakawa K."/>
            <person name="Ise K."/>
            <person name="Suzuki Y."/>
            <person name="Anantharaman K."/>
            <person name="Probst A."/>
            <person name="Burstein D."/>
            <person name="Thomas B.C."/>
            <person name="Banfield J.F."/>
        </authorList>
    </citation>
    <scope>NUCLEOTIDE SEQUENCE [LARGE SCALE GENOMIC DNA]</scope>
    <source>
        <strain evidence="5">HGW-Actinobacteria-3</strain>
    </source>
</reference>
<name>A0A2N3G3W2_9ACTN</name>
<evidence type="ECO:0000259" key="4">
    <source>
        <dbReference type="Pfam" id="PF01915"/>
    </source>
</evidence>
<dbReference type="PRINTS" id="PR00133">
    <property type="entry name" value="GLHYDRLASE3"/>
</dbReference>
<proteinExistence type="inferred from homology"/>
<dbReference type="GO" id="GO:0008422">
    <property type="term" value="F:beta-glucosidase activity"/>
    <property type="evidence" value="ECO:0007669"/>
    <property type="project" value="TreeGrafter"/>
</dbReference>
<evidence type="ECO:0000313" key="5">
    <source>
        <dbReference type="EMBL" id="PKQ27426.1"/>
    </source>
</evidence>
<protein>
    <submittedName>
        <fullName evidence="5">Glycosyl hydrolase</fullName>
    </submittedName>
</protein>
<dbReference type="Pfam" id="PF01915">
    <property type="entry name" value="Glyco_hydro_3_C"/>
    <property type="match status" value="1"/>
</dbReference>
<dbReference type="SUPFAM" id="SSF52279">
    <property type="entry name" value="Beta-D-glucan exohydrolase, C-terminal domain"/>
    <property type="match status" value="1"/>
</dbReference>
<dbReference type="InterPro" id="IPR050288">
    <property type="entry name" value="Cellulose_deg_GH3"/>
</dbReference>
<dbReference type="Pfam" id="PF00933">
    <property type="entry name" value="Glyco_hydro_3"/>
    <property type="match status" value="1"/>
</dbReference>
<dbReference type="InterPro" id="IPR036881">
    <property type="entry name" value="Glyco_hydro_3_C_sf"/>
</dbReference>
<dbReference type="AlphaFoldDB" id="A0A2N3G3W2"/>
<dbReference type="InterPro" id="IPR017853">
    <property type="entry name" value="GH"/>
</dbReference>
<feature type="domain" description="Glycoside hydrolase family 3 C-terminal" evidence="4">
    <location>
        <begin position="341"/>
        <end position="532"/>
    </location>
</feature>
<gene>
    <name evidence="5" type="ORF">CVT63_08050</name>
</gene>
<evidence type="ECO:0000313" key="6">
    <source>
        <dbReference type="Proteomes" id="UP000233654"/>
    </source>
</evidence>
<evidence type="ECO:0000256" key="2">
    <source>
        <dbReference type="ARBA" id="ARBA00022801"/>
    </source>
</evidence>
<dbReference type="EMBL" id="PHEX01000103">
    <property type="protein sequence ID" value="PKQ27426.1"/>
    <property type="molecule type" value="Genomic_DNA"/>
</dbReference>
<comment type="similarity">
    <text evidence="1">Belongs to the glycosyl hydrolase 3 family.</text>
</comment>
<dbReference type="SUPFAM" id="SSF51445">
    <property type="entry name" value="(Trans)glycosidases"/>
    <property type="match status" value="1"/>
</dbReference>
<dbReference type="Gene3D" id="3.20.20.300">
    <property type="entry name" value="Glycoside hydrolase, family 3, N-terminal domain"/>
    <property type="match status" value="1"/>
</dbReference>
<dbReference type="GO" id="GO:0009251">
    <property type="term" value="P:glucan catabolic process"/>
    <property type="evidence" value="ECO:0007669"/>
    <property type="project" value="TreeGrafter"/>
</dbReference>
<dbReference type="PANTHER" id="PTHR42715:SF3">
    <property type="entry name" value="BETA-GLUCOSIDASE B-RELATED"/>
    <property type="match status" value="1"/>
</dbReference>
<feature type="non-terminal residue" evidence="5">
    <location>
        <position position="537"/>
    </location>
</feature>
<accession>A0A2N3G3W2</accession>